<keyword evidence="2" id="KW-0808">Transferase</keyword>
<name>A0A0F9UUR2_9ZZZZ</name>
<comment type="similarity">
    <text evidence="5">Belongs to the TDD superfamily. DTWD2 family.</text>
</comment>
<sequence length="208" mass="23383">MLTSNPPPPRSRCERCLRPCLHCLCSLIPYLTNTTHVLVIQHPSEQKHALNTGRMLTLGLARADLLITESLAEHPQWLLKLQDPEWRTELLFPGEQVPLLALQPADTRPRRLVLLDGTWRKARKLLHLNSSLQALAKVSLAAGLHSRYRLRKVPEAGALSSIEAGAEALRLLEPELPVEQLLIPFDALIDAQINAMGQGLYQRNYHSR</sequence>
<reference evidence="7" key="1">
    <citation type="journal article" date="2015" name="Nature">
        <title>Complex archaea that bridge the gap between prokaryotes and eukaryotes.</title>
        <authorList>
            <person name="Spang A."/>
            <person name="Saw J.H."/>
            <person name="Jorgensen S.L."/>
            <person name="Zaremba-Niedzwiedzka K."/>
            <person name="Martijn J."/>
            <person name="Lind A.E."/>
            <person name="van Eijk R."/>
            <person name="Schleper C."/>
            <person name="Guy L."/>
            <person name="Ettema T.J."/>
        </authorList>
    </citation>
    <scope>NUCLEOTIDE SEQUENCE</scope>
</reference>
<keyword evidence="3" id="KW-0949">S-adenosyl-L-methionine</keyword>
<evidence type="ECO:0000259" key="6">
    <source>
        <dbReference type="SMART" id="SM01144"/>
    </source>
</evidence>
<dbReference type="GO" id="GO:0008033">
    <property type="term" value="P:tRNA processing"/>
    <property type="evidence" value="ECO:0007669"/>
    <property type="project" value="UniProtKB-KW"/>
</dbReference>
<dbReference type="PANTHER" id="PTHR21392">
    <property type="entry name" value="TRNA-URIDINE AMINOCARBOXYPROPYLTRANSFERASE 2"/>
    <property type="match status" value="1"/>
</dbReference>
<dbReference type="InterPro" id="IPR039262">
    <property type="entry name" value="DTWD2/TAPT"/>
</dbReference>
<dbReference type="Pfam" id="PF03942">
    <property type="entry name" value="DTW"/>
    <property type="match status" value="1"/>
</dbReference>
<dbReference type="AlphaFoldDB" id="A0A0F9UUR2"/>
<gene>
    <name evidence="7" type="ORF">LCGC14_0177060</name>
</gene>
<comment type="caution">
    <text evidence="7">The sequence shown here is derived from an EMBL/GenBank/DDBJ whole genome shotgun (WGS) entry which is preliminary data.</text>
</comment>
<dbReference type="GO" id="GO:0016432">
    <property type="term" value="F:tRNA-uridine aminocarboxypropyltransferase activity"/>
    <property type="evidence" value="ECO:0007669"/>
    <property type="project" value="UniProtKB-EC"/>
</dbReference>
<evidence type="ECO:0000256" key="5">
    <source>
        <dbReference type="ARBA" id="ARBA00034489"/>
    </source>
</evidence>
<protein>
    <recommendedName>
        <fullName evidence="1">tRNA-uridine aminocarboxypropyltransferase</fullName>
        <ecNumber evidence="1">2.5.1.25</ecNumber>
    </recommendedName>
</protein>
<keyword evidence="4" id="KW-0819">tRNA processing</keyword>
<evidence type="ECO:0000256" key="4">
    <source>
        <dbReference type="ARBA" id="ARBA00022694"/>
    </source>
</evidence>
<evidence type="ECO:0000256" key="3">
    <source>
        <dbReference type="ARBA" id="ARBA00022691"/>
    </source>
</evidence>
<proteinExistence type="inferred from homology"/>
<dbReference type="EC" id="2.5.1.25" evidence="1"/>
<dbReference type="PANTHER" id="PTHR21392:SF0">
    <property type="entry name" value="TRNA-URIDINE AMINOCARBOXYPROPYLTRANSFERASE 2"/>
    <property type="match status" value="1"/>
</dbReference>
<evidence type="ECO:0000313" key="7">
    <source>
        <dbReference type="EMBL" id="KKN95464.1"/>
    </source>
</evidence>
<organism evidence="7">
    <name type="scientific">marine sediment metagenome</name>
    <dbReference type="NCBI Taxonomy" id="412755"/>
    <lineage>
        <taxon>unclassified sequences</taxon>
        <taxon>metagenomes</taxon>
        <taxon>ecological metagenomes</taxon>
    </lineage>
</organism>
<evidence type="ECO:0000256" key="1">
    <source>
        <dbReference type="ARBA" id="ARBA00012386"/>
    </source>
</evidence>
<dbReference type="InterPro" id="IPR005636">
    <property type="entry name" value="DTW"/>
</dbReference>
<feature type="domain" description="DTW" evidence="6">
    <location>
        <begin position="9"/>
        <end position="197"/>
    </location>
</feature>
<dbReference type="SMART" id="SM01144">
    <property type="entry name" value="DTW"/>
    <property type="match status" value="1"/>
</dbReference>
<accession>A0A0F9UUR2</accession>
<dbReference type="EMBL" id="LAZR01000070">
    <property type="protein sequence ID" value="KKN95464.1"/>
    <property type="molecule type" value="Genomic_DNA"/>
</dbReference>
<evidence type="ECO:0000256" key="2">
    <source>
        <dbReference type="ARBA" id="ARBA00022679"/>
    </source>
</evidence>